<dbReference type="PANTHER" id="PTHR32182:SF25">
    <property type="entry name" value="SLR1056 PROTEIN"/>
    <property type="match status" value="1"/>
</dbReference>
<dbReference type="OrthoDB" id="7596665at2"/>
<organism evidence="2 3">
    <name type="scientific">Devosia soli</name>
    <dbReference type="NCBI Taxonomy" id="361041"/>
    <lineage>
        <taxon>Bacteria</taxon>
        <taxon>Pseudomonadati</taxon>
        <taxon>Pseudomonadota</taxon>
        <taxon>Alphaproteobacteria</taxon>
        <taxon>Hyphomicrobiales</taxon>
        <taxon>Devosiaceae</taxon>
        <taxon>Devosia</taxon>
    </lineage>
</organism>
<dbReference type="Gene3D" id="3.40.50.300">
    <property type="entry name" value="P-loop containing nucleotide triphosphate hydrolases"/>
    <property type="match status" value="2"/>
</dbReference>
<gene>
    <name evidence="2" type="ORF">VW35_07095</name>
</gene>
<dbReference type="RefSeq" id="WP_046142249.1">
    <property type="nucleotide sequence ID" value="NZ_LAJG01000014.1"/>
</dbReference>
<dbReference type="EMBL" id="LAJG01000014">
    <property type="protein sequence ID" value="KKB80185.1"/>
    <property type="molecule type" value="Genomic_DNA"/>
</dbReference>
<dbReference type="Pfam" id="PF13304">
    <property type="entry name" value="AAA_21"/>
    <property type="match status" value="1"/>
</dbReference>
<evidence type="ECO:0000313" key="2">
    <source>
        <dbReference type="EMBL" id="KKB80185.1"/>
    </source>
</evidence>
<dbReference type="InterPro" id="IPR014555">
    <property type="entry name" value="RecF-like"/>
</dbReference>
<comment type="caution">
    <text evidence="2">The sequence shown here is derived from an EMBL/GenBank/DDBJ whole genome shotgun (WGS) entry which is preliminary data.</text>
</comment>
<dbReference type="PATRIC" id="fig|361041.3.peg.746"/>
<sequence>MTLAALEIIGYRSVRRIRFPLRQLTVLVGGNGVGKTNLYRSLELLQSVAEGTLAQELAREGGLASVFWAGGRNLTEDGSFDPMYRTDGYRAGESNRLVLEAEFEEIEGFAEGPRYRVELGFAPAEAVAAFPNEVQIKSELLALRHRGKSVSLMERKGHIAWARDAEGRREVADEDLLPSEPALARLGGRPEIARLRDTMQDWRFFHGFRTDIDSNLRRASHAITAPSLASDGGNLGAVFATLRHIRQDTVDLDAAIADAFPGVELFVPPVGDYASFGLRYPEMPKRIFGPHELSDGTLQFLALAGALMSYRLPPFIALNEPETSLHPSVLPVLARMIVKAAERSQIWVVTHDRSLADAIAAESGVLPREVVRGEDGTWLEGLSQMGTFIDD</sequence>
<dbReference type="GO" id="GO:0005524">
    <property type="term" value="F:ATP binding"/>
    <property type="evidence" value="ECO:0007669"/>
    <property type="project" value="InterPro"/>
</dbReference>
<name>A0A0F5LD42_9HYPH</name>
<dbReference type="PIRSF" id="PIRSF029347">
    <property type="entry name" value="RecF"/>
    <property type="match status" value="1"/>
</dbReference>
<dbReference type="Proteomes" id="UP000033514">
    <property type="component" value="Unassembled WGS sequence"/>
</dbReference>
<reference evidence="2 3" key="1">
    <citation type="submission" date="2015-03" db="EMBL/GenBank/DDBJ databases">
        <authorList>
            <person name="Hassan Y.I."/>
            <person name="Lepp D."/>
            <person name="Zhou T."/>
        </authorList>
    </citation>
    <scope>NUCLEOTIDE SEQUENCE [LARGE SCALE GENOMIC DNA]</scope>
    <source>
        <strain evidence="2 3">GH2-10</strain>
    </source>
</reference>
<dbReference type="SUPFAM" id="SSF52540">
    <property type="entry name" value="P-loop containing nucleoside triphosphate hydrolases"/>
    <property type="match status" value="1"/>
</dbReference>
<protein>
    <recommendedName>
        <fullName evidence="1">ATPase AAA-type core domain-containing protein</fullName>
    </recommendedName>
</protein>
<proteinExistence type="predicted"/>
<evidence type="ECO:0000313" key="3">
    <source>
        <dbReference type="Proteomes" id="UP000033514"/>
    </source>
</evidence>
<dbReference type="AlphaFoldDB" id="A0A0F5LD42"/>
<dbReference type="InterPro" id="IPR003959">
    <property type="entry name" value="ATPase_AAA_core"/>
</dbReference>
<dbReference type="STRING" id="361041.VW35_07095"/>
<evidence type="ECO:0000259" key="1">
    <source>
        <dbReference type="Pfam" id="PF13304"/>
    </source>
</evidence>
<keyword evidence="3" id="KW-1185">Reference proteome</keyword>
<accession>A0A0F5LD42</accession>
<dbReference type="GO" id="GO:0006302">
    <property type="term" value="P:double-strand break repair"/>
    <property type="evidence" value="ECO:0007669"/>
    <property type="project" value="TreeGrafter"/>
</dbReference>
<dbReference type="GO" id="GO:0016887">
    <property type="term" value="F:ATP hydrolysis activity"/>
    <property type="evidence" value="ECO:0007669"/>
    <property type="project" value="InterPro"/>
</dbReference>
<feature type="domain" description="ATPase AAA-type core" evidence="1">
    <location>
        <begin position="24"/>
        <end position="355"/>
    </location>
</feature>
<dbReference type="PANTHER" id="PTHR32182">
    <property type="entry name" value="DNA REPLICATION AND REPAIR PROTEIN RECF"/>
    <property type="match status" value="1"/>
</dbReference>
<dbReference type="GO" id="GO:0000731">
    <property type="term" value="P:DNA synthesis involved in DNA repair"/>
    <property type="evidence" value="ECO:0007669"/>
    <property type="project" value="TreeGrafter"/>
</dbReference>
<dbReference type="InterPro" id="IPR027417">
    <property type="entry name" value="P-loop_NTPase"/>
</dbReference>